<proteinExistence type="predicted"/>
<name>A0ABP7T7C8_9FLAO</name>
<evidence type="ECO:0000313" key="1">
    <source>
        <dbReference type="EMBL" id="GAA4022161.1"/>
    </source>
</evidence>
<protein>
    <submittedName>
        <fullName evidence="1">Uncharacterized protein</fullName>
    </submittedName>
</protein>
<sequence length="81" mass="9258">MEQLTTGTPFDQPMALEDNDVLAIVLNNHQATQRMVFYYSYQQGTWEITTTDCFELESHYDELVQGKAVYLSEGFLPLGGF</sequence>
<organism evidence="1 2">
    <name type="scientific">Flavobacterium cheonhonense</name>
    <dbReference type="NCBI Taxonomy" id="706185"/>
    <lineage>
        <taxon>Bacteria</taxon>
        <taxon>Pseudomonadati</taxon>
        <taxon>Bacteroidota</taxon>
        <taxon>Flavobacteriia</taxon>
        <taxon>Flavobacteriales</taxon>
        <taxon>Flavobacteriaceae</taxon>
        <taxon>Flavobacterium</taxon>
    </lineage>
</organism>
<comment type="caution">
    <text evidence="1">The sequence shown here is derived from an EMBL/GenBank/DDBJ whole genome shotgun (WGS) entry which is preliminary data.</text>
</comment>
<gene>
    <name evidence="1" type="ORF">GCM10022386_01410</name>
</gene>
<evidence type="ECO:0000313" key="2">
    <source>
        <dbReference type="Proteomes" id="UP001500968"/>
    </source>
</evidence>
<dbReference type="Proteomes" id="UP001500968">
    <property type="component" value="Unassembled WGS sequence"/>
</dbReference>
<dbReference type="EMBL" id="BAABCR010000001">
    <property type="protein sequence ID" value="GAA4022161.1"/>
    <property type="molecule type" value="Genomic_DNA"/>
</dbReference>
<reference evidence="2" key="1">
    <citation type="journal article" date="2019" name="Int. J. Syst. Evol. Microbiol.">
        <title>The Global Catalogue of Microorganisms (GCM) 10K type strain sequencing project: providing services to taxonomists for standard genome sequencing and annotation.</title>
        <authorList>
            <consortium name="The Broad Institute Genomics Platform"/>
            <consortium name="The Broad Institute Genome Sequencing Center for Infectious Disease"/>
            <person name="Wu L."/>
            <person name="Ma J."/>
        </authorList>
    </citation>
    <scope>NUCLEOTIDE SEQUENCE [LARGE SCALE GENOMIC DNA]</scope>
    <source>
        <strain evidence="2">JCM 17064</strain>
    </source>
</reference>
<keyword evidence="2" id="KW-1185">Reference proteome</keyword>
<accession>A0ABP7T7C8</accession>